<feature type="region of interest" description="Disordered" evidence="5">
    <location>
        <begin position="1211"/>
        <end position="1250"/>
    </location>
</feature>
<evidence type="ECO:0000313" key="7">
    <source>
        <dbReference type="EMBL" id="KAF2240796.1"/>
    </source>
</evidence>
<evidence type="ECO:0000313" key="8">
    <source>
        <dbReference type="Proteomes" id="UP000800094"/>
    </source>
</evidence>
<feature type="region of interest" description="Disordered" evidence="5">
    <location>
        <begin position="355"/>
        <end position="459"/>
    </location>
</feature>
<dbReference type="OrthoDB" id="341259at2759"/>
<dbReference type="GO" id="GO:0016020">
    <property type="term" value="C:membrane"/>
    <property type="evidence" value="ECO:0007669"/>
    <property type="project" value="UniProtKB-SubCell"/>
</dbReference>
<protein>
    <recommendedName>
        <fullName evidence="9">DUF676 domain-containing protein</fullName>
    </recommendedName>
</protein>
<dbReference type="EMBL" id="ML987215">
    <property type="protein sequence ID" value="KAF2240796.1"/>
    <property type="molecule type" value="Genomic_DNA"/>
</dbReference>
<evidence type="ECO:0000256" key="1">
    <source>
        <dbReference type="ARBA" id="ARBA00004141"/>
    </source>
</evidence>
<dbReference type="InterPro" id="IPR050829">
    <property type="entry name" value="CorA_MIT"/>
</dbReference>
<evidence type="ECO:0000256" key="5">
    <source>
        <dbReference type="SAM" id="MobiDB-lite"/>
    </source>
</evidence>
<reference evidence="7" key="1">
    <citation type="journal article" date="2020" name="Stud. Mycol.">
        <title>101 Dothideomycetes genomes: a test case for predicting lifestyles and emergence of pathogens.</title>
        <authorList>
            <person name="Haridas S."/>
            <person name="Albert R."/>
            <person name="Binder M."/>
            <person name="Bloem J."/>
            <person name="Labutti K."/>
            <person name="Salamov A."/>
            <person name="Andreopoulos B."/>
            <person name="Baker S."/>
            <person name="Barry K."/>
            <person name="Bills G."/>
            <person name="Bluhm B."/>
            <person name="Cannon C."/>
            <person name="Castanera R."/>
            <person name="Culley D."/>
            <person name="Daum C."/>
            <person name="Ezra D."/>
            <person name="Gonzalez J."/>
            <person name="Henrissat B."/>
            <person name="Kuo A."/>
            <person name="Liang C."/>
            <person name="Lipzen A."/>
            <person name="Lutzoni F."/>
            <person name="Magnuson J."/>
            <person name="Mondo S."/>
            <person name="Nolan M."/>
            <person name="Ohm R."/>
            <person name="Pangilinan J."/>
            <person name="Park H.-J."/>
            <person name="Ramirez L."/>
            <person name="Alfaro M."/>
            <person name="Sun H."/>
            <person name="Tritt A."/>
            <person name="Yoshinaga Y."/>
            <person name="Zwiers L.-H."/>
            <person name="Turgeon B."/>
            <person name="Goodwin S."/>
            <person name="Spatafora J."/>
            <person name="Crous P."/>
            <person name="Grigoriev I."/>
        </authorList>
    </citation>
    <scope>NUCLEOTIDE SEQUENCE</scope>
    <source>
        <strain evidence="7">CBS 122368</strain>
    </source>
</reference>
<gene>
    <name evidence="7" type="ORF">BU26DRAFT_190170</name>
</gene>
<dbReference type="GeneID" id="54573833"/>
<organism evidence="7 8">
    <name type="scientific">Trematosphaeria pertusa</name>
    <dbReference type="NCBI Taxonomy" id="390896"/>
    <lineage>
        <taxon>Eukaryota</taxon>
        <taxon>Fungi</taxon>
        <taxon>Dikarya</taxon>
        <taxon>Ascomycota</taxon>
        <taxon>Pezizomycotina</taxon>
        <taxon>Dothideomycetes</taxon>
        <taxon>Pleosporomycetidae</taxon>
        <taxon>Pleosporales</taxon>
        <taxon>Massarineae</taxon>
        <taxon>Trematosphaeriaceae</taxon>
        <taxon>Trematosphaeria</taxon>
    </lineage>
</organism>
<feature type="compositionally biased region" description="Basic and acidic residues" evidence="5">
    <location>
        <begin position="430"/>
        <end position="447"/>
    </location>
</feature>
<dbReference type="AlphaFoldDB" id="A0A6A6HRR3"/>
<dbReference type="SUPFAM" id="SSF144083">
    <property type="entry name" value="Magnesium transport protein CorA, transmembrane region"/>
    <property type="match status" value="1"/>
</dbReference>
<dbReference type="PANTHER" id="PTHR47685">
    <property type="entry name" value="MAGNESIUM TRANSPORT PROTEIN CORA"/>
    <property type="match status" value="1"/>
</dbReference>
<dbReference type="PANTHER" id="PTHR47685:SF1">
    <property type="entry name" value="MAGNESIUM TRANSPORT PROTEIN CORA"/>
    <property type="match status" value="1"/>
</dbReference>
<dbReference type="InterPro" id="IPR045863">
    <property type="entry name" value="CorA_TM1_TM2"/>
</dbReference>
<dbReference type="GO" id="GO:0046873">
    <property type="term" value="F:metal ion transmembrane transporter activity"/>
    <property type="evidence" value="ECO:0007669"/>
    <property type="project" value="InterPro"/>
</dbReference>
<feature type="transmembrane region" description="Helical" evidence="6">
    <location>
        <begin position="1109"/>
        <end position="1133"/>
    </location>
</feature>
<name>A0A6A6HRR3_9PLEO</name>
<keyword evidence="3 6" id="KW-1133">Transmembrane helix</keyword>
<keyword evidence="8" id="KW-1185">Reference proteome</keyword>
<dbReference type="SUPFAM" id="SSF53474">
    <property type="entry name" value="alpha/beta-Hydrolases"/>
    <property type="match status" value="1"/>
</dbReference>
<feature type="region of interest" description="Disordered" evidence="5">
    <location>
        <begin position="848"/>
        <end position="877"/>
    </location>
</feature>
<evidence type="ECO:0000256" key="3">
    <source>
        <dbReference type="ARBA" id="ARBA00022989"/>
    </source>
</evidence>
<dbReference type="RefSeq" id="XP_033675800.1">
    <property type="nucleotide sequence ID" value="XM_033820503.1"/>
</dbReference>
<accession>A0A6A6HRR3</accession>
<dbReference type="Pfam" id="PF01544">
    <property type="entry name" value="CorA"/>
    <property type="match status" value="1"/>
</dbReference>
<feature type="transmembrane region" description="Helical" evidence="6">
    <location>
        <begin position="1145"/>
        <end position="1168"/>
    </location>
</feature>
<evidence type="ECO:0000256" key="4">
    <source>
        <dbReference type="ARBA" id="ARBA00023136"/>
    </source>
</evidence>
<comment type="subcellular location">
    <subcellularLocation>
        <location evidence="1">Membrane</location>
        <topology evidence="1">Multi-pass membrane protein</topology>
    </subcellularLocation>
</comment>
<dbReference type="Gene3D" id="3.40.50.1820">
    <property type="entry name" value="alpha/beta hydrolase"/>
    <property type="match status" value="1"/>
</dbReference>
<keyword evidence="2 6" id="KW-0812">Transmembrane</keyword>
<evidence type="ECO:0000256" key="6">
    <source>
        <dbReference type="SAM" id="Phobius"/>
    </source>
</evidence>
<evidence type="ECO:0000256" key="2">
    <source>
        <dbReference type="ARBA" id="ARBA00022692"/>
    </source>
</evidence>
<sequence>MTLKCFTPPSQATRFDIVAVPAIGANPIVTFRYPGQPKPDLRDLSKWRHMFSAVTDARVFMYTFDPPEDAKSHGITKYAEDLLREMDDQGLGSNRPIHFVGHSTGGIVVKRALVVANGSNKPRILQIKRDCISVAFFGTPHHGSTVLCQSTYKQAVADLLGLNIPMSERVRQDLLKIENIDGVGSFSRVFQPLTINMEKIWSFHEAMASKLQVRAKSSTGSGSTTIARLVVEERSAALDGASLARYPVDCEELIPIIADHASLPRFGDRPNSRAYAKYIEKLQLQFRAIATVRGEGLDPRWLEHKLTVEVHRFHNLEEDNQMGIKLWSVYPLLYDLLEDGPEACLNNRIASALRPTTAIEQTARKDPPPPPSESAEPNPNRPRPRSNSSPDRQGNAKQPLKLQVENSCKGSADAHHERRPQSASTLVDSDPSKASREESSRPNNQRDDDAESDISSPSAYSLPEASRFRWIHIPCNHLVWVEKIFLAVEKEREKQWFDEIAESTPTSAETEIMAQSASPQDITMAETPTELLENALEDPLVANLLKAKERVEAKGIAVPDLKEVLMDPRQQAHLLKLAQNVSTQKRTNLIPEAAQVVEEIRENRIIVGTIKEKIREGQVPDPSVITQKLREDRDRPRLTSAVLDEGYWTRKQRNSRHGLPHGRYMESFCQIFLPKRSIETESIMGETIEQYVAPISSPIESPQLCFYMPYLHWDTFGSMEARNKLVKERLRLPVSLVRNRAVERGVSMEHKLIWQYLVDTSGLPLHIRRTLDQFGDPHLEDMGSRDKDQVLYKCTKPADDDPMTKEIFHSAKNRATRAEDAKVLMVDQLWCYVIDSNTVATFFTPKEDTASRPRTGCENGSRRGSHTNESAKSPADLGVDIPGDLRYQLYADINGDQRFARRCSDPFDFVAATIWHAITVFLDRAADEDLQVFTLFEERLCELVDYRIKSFKEFRDSQASASKIFQRMGYHSSATGNEFQKIIEALNPSHDLTALIELRDIQDELGMINTVFSKQAVVVNDLIHAYGLLDRAKDKSEPGNHGQAVRWLEDAKTQVIRYQERLKHLCEETKNSLEEYKFLLDMKQKQSNVIEAYFARIAAQTQGRQNRSILIFTIFTVIFLPLSFFTSLFSMNVREWTGTEKNKTLHTVLALMVPVSVFIIIAVLFLAFTQPILDGTTKAATRTVNTVKNGHKHFHKLRNWWKRRWDGASEEEEEDMAEVGTKPGMPDAGSWVGSCLDLEGPEQRMEMRRR</sequence>
<proteinExistence type="predicted"/>
<evidence type="ECO:0008006" key="9">
    <source>
        <dbReference type="Google" id="ProtNLM"/>
    </source>
</evidence>
<dbReference type="Proteomes" id="UP000800094">
    <property type="component" value="Unassembled WGS sequence"/>
</dbReference>
<dbReference type="InterPro" id="IPR002523">
    <property type="entry name" value="MgTranspt_CorA/ZnTranspt_ZntB"/>
</dbReference>
<dbReference type="InterPro" id="IPR029058">
    <property type="entry name" value="AB_hydrolase_fold"/>
</dbReference>
<keyword evidence="4 6" id="KW-0472">Membrane</keyword>
<feature type="compositionally biased region" description="Basic and acidic residues" evidence="5">
    <location>
        <begin position="1241"/>
        <end position="1250"/>
    </location>
</feature>
<dbReference type="Gene3D" id="1.20.58.340">
    <property type="entry name" value="Magnesium transport protein CorA, transmembrane region"/>
    <property type="match status" value="1"/>
</dbReference>